<dbReference type="EMBL" id="SUNJ01002078">
    <property type="protein sequence ID" value="TPP66263.1"/>
    <property type="molecule type" value="Genomic_DNA"/>
</dbReference>
<feature type="non-terminal residue" evidence="4">
    <location>
        <position position="1"/>
    </location>
</feature>
<dbReference type="Proteomes" id="UP000316759">
    <property type="component" value="Unassembled WGS sequence"/>
</dbReference>
<dbReference type="PANTHER" id="PTHR24033:SF151">
    <property type="entry name" value="NOTCH 2"/>
    <property type="match status" value="1"/>
</dbReference>
<keyword evidence="2" id="KW-0472">Membrane</keyword>
<reference evidence="4 5" key="1">
    <citation type="submission" date="2019-04" db="EMBL/GenBank/DDBJ databases">
        <title>Annotation for the trematode Fasciola gigantica.</title>
        <authorList>
            <person name="Choi Y.-J."/>
        </authorList>
    </citation>
    <scope>NUCLEOTIDE SEQUENCE [LARGE SCALE GENOMIC DNA]</scope>
    <source>
        <strain evidence="4">Uganda_cow_1</strain>
    </source>
</reference>
<dbReference type="SUPFAM" id="SSF57196">
    <property type="entry name" value="EGF/Laminin"/>
    <property type="match status" value="2"/>
</dbReference>
<dbReference type="AlphaFoldDB" id="A0A504YXX8"/>
<comment type="caution">
    <text evidence="1">Lacks conserved residue(s) required for the propagation of feature annotation.</text>
</comment>
<dbReference type="PANTHER" id="PTHR24033">
    <property type="entry name" value="EGF-LIKE DOMAIN-CONTAINING PROTEIN"/>
    <property type="match status" value="1"/>
</dbReference>
<comment type="caution">
    <text evidence="4">The sequence shown here is derived from an EMBL/GenBank/DDBJ whole genome shotgun (WGS) entry which is preliminary data.</text>
</comment>
<evidence type="ECO:0000256" key="1">
    <source>
        <dbReference type="PROSITE-ProRule" id="PRU00076"/>
    </source>
</evidence>
<dbReference type="InterPro" id="IPR051830">
    <property type="entry name" value="NOTCH_homolog"/>
</dbReference>
<dbReference type="CDD" id="cd00054">
    <property type="entry name" value="EGF_CA"/>
    <property type="match status" value="1"/>
</dbReference>
<dbReference type="STRING" id="46835.A0A504YXX8"/>
<dbReference type="SMART" id="SM00181">
    <property type="entry name" value="EGF"/>
    <property type="match status" value="3"/>
</dbReference>
<evidence type="ECO:0000313" key="4">
    <source>
        <dbReference type="EMBL" id="TPP66263.1"/>
    </source>
</evidence>
<keyword evidence="1" id="KW-1015">Disulfide bond</keyword>
<protein>
    <recommendedName>
        <fullName evidence="3">EGF-like domain-containing protein</fullName>
    </recommendedName>
</protein>
<feature type="disulfide bond" evidence="1">
    <location>
        <begin position="201"/>
        <end position="211"/>
    </location>
</feature>
<dbReference type="InterPro" id="IPR000742">
    <property type="entry name" value="EGF"/>
</dbReference>
<organism evidence="4 5">
    <name type="scientific">Fasciola gigantica</name>
    <name type="common">Giant liver fluke</name>
    <dbReference type="NCBI Taxonomy" id="46835"/>
    <lineage>
        <taxon>Eukaryota</taxon>
        <taxon>Metazoa</taxon>
        <taxon>Spiralia</taxon>
        <taxon>Lophotrochozoa</taxon>
        <taxon>Platyhelminthes</taxon>
        <taxon>Trematoda</taxon>
        <taxon>Digenea</taxon>
        <taxon>Plagiorchiida</taxon>
        <taxon>Echinostomata</taxon>
        <taxon>Echinostomatoidea</taxon>
        <taxon>Fasciolidae</taxon>
        <taxon>Fasciola</taxon>
    </lineage>
</organism>
<name>A0A504YXX8_FASGI</name>
<dbReference type="PROSITE" id="PS00022">
    <property type="entry name" value="EGF_1"/>
    <property type="match status" value="2"/>
</dbReference>
<sequence length="511" mass="56965">NVRSFRVPVRSFTFRIHAFTVTPRQPFHYRFAYDFRNTPKNSYVVNQSSLVLRENLIRRTCRSALYKVPTEAWTISCHLHLGSIASISWMTESARGWNPVTLCAILITVFHVSFAKEIQQISSADQSVKLRRTNRASDTQEISMIPLSHFYTTHSAVSPVIIIPSFPNFLIHTLPITPQSAEKIATPQVATVGFEDLFPTCKSPCLNGGVCREIKQQLIKCVCPTDYKGDQCEMSSQIPLDFCDETTCQNGGVCTGTLKQPACSCPPDILGRTCERRVRSYEVDLLVTNKSKPMGWNVSLANPLSSAYKNISTKVTKVLEAAAKLGNNLELVKTFYGTEFLGFGNGSLVARIKIKFDLSDDAAQKYTEAMVRQHVVAGGLVISRSEKAHLFQLPTDFGITNSSTFTVKAINPCLTGNNDCSVNAKCTVIAPVVYSCTCKAFTIDSSMSRVYPGRRCVYDGLIIFTFILVGSLVSMLIFLLCGCRRTIWYRYKNRGHPEHLTLVNMPSNYDI</sequence>
<dbReference type="Gene3D" id="2.10.25.10">
    <property type="entry name" value="Laminin"/>
    <property type="match status" value="3"/>
</dbReference>
<feature type="domain" description="EGF-like" evidence="3">
    <location>
        <begin position="197"/>
        <end position="233"/>
    </location>
</feature>
<evidence type="ECO:0000256" key="2">
    <source>
        <dbReference type="SAM" id="Phobius"/>
    </source>
</evidence>
<feature type="domain" description="EGF-like" evidence="3">
    <location>
        <begin position="239"/>
        <end position="275"/>
    </location>
</feature>
<evidence type="ECO:0000313" key="5">
    <source>
        <dbReference type="Proteomes" id="UP000316759"/>
    </source>
</evidence>
<gene>
    <name evidence="4" type="ORF">FGIG_00085</name>
</gene>
<evidence type="ECO:0000259" key="3">
    <source>
        <dbReference type="PROSITE" id="PS50026"/>
    </source>
</evidence>
<keyword evidence="1" id="KW-0245">EGF-like domain</keyword>
<feature type="disulfide bond" evidence="1">
    <location>
        <begin position="223"/>
        <end position="232"/>
    </location>
</feature>
<feature type="transmembrane region" description="Helical" evidence="2">
    <location>
        <begin position="461"/>
        <end position="483"/>
    </location>
</feature>
<dbReference type="OrthoDB" id="10045365at2759"/>
<proteinExistence type="predicted"/>
<accession>A0A504YXX8</accession>
<feature type="disulfide bond" evidence="1">
    <location>
        <begin position="265"/>
        <end position="274"/>
    </location>
</feature>
<keyword evidence="2" id="KW-1133">Transmembrane helix</keyword>
<dbReference type="PROSITE" id="PS50026">
    <property type="entry name" value="EGF_3"/>
    <property type="match status" value="2"/>
</dbReference>
<keyword evidence="2" id="KW-0812">Transmembrane</keyword>
<keyword evidence="5" id="KW-1185">Reference proteome</keyword>